<gene>
    <name evidence="2" type="ORF">KOR42_08190</name>
</gene>
<evidence type="ECO:0000259" key="1">
    <source>
        <dbReference type="SMART" id="SM00460"/>
    </source>
</evidence>
<dbReference type="AlphaFoldDB" id="A0A5C5X3S8"/>
<dbReference type="SMART" id="SM00460">
    <property type="entry name" value="TGc"/>
    <property type="match status" value="1"/>
</dbReference>
<evidence type="ECO:0000313" key="2">
    <source>
        <dbReference type="EMBL" id="TWT57458.1"/>
    </source>
</evidence>
<feature type="domain" description="Transglutaminase-like" evidence="1">
    <location>
        <begin position="397"/>
        <end position="459"/>
    </location>
</feature>
<reference evidence="2 3" key="1">
    <citation type="submission" date="2019-02" db="EMBL/GenBank/DDBJ databases">
        <title>Deep-cultivation of Planctomycetes and their phenomic and genomic characterization uncovers novel biology.</title>
        <authorList>
            <person name="Wiegand S."/>
            <person name="Jogler M."/>
            <person name="Boedeker C."/>
            <person name="Pinto D."/>
            <person name="Vollmers J."/>
            <person name="Rivas-Marin E."/>
            <person name="Kohn T."/>
            <person name="Peeters S.H."/>
            <person name="Heuer A."/>
            <person name="Rast P."/>
            <person name="Oberbeckmann S."/>
            <person name="Bunk B."/>
            <person name="Jeske O."/>
            <person name="Meyerdierks A."/>
            <person name="Storesund J.E."/>
            <person name="Kallscheuer N."/>
            <person name="Luecker S."/>
            <person name="Lage O.M."/>
            <person name="Pohl T."/>
            <person name="Merkel B.J."/>
            <person name="Hornburger P."/>
            <person name="Mueller R.-W."/>
            <person name="Bruemmer F."/>
            <person name="Labrenz M."/>
            <person name="Spormann A.M."/>
            <person name="Op Den Camp H."/>
            <person name="Overmann J."/>
            <person name="Amann R."/>
            <person name="Jetten M.S.M."/>
            <person name="Mascher T."/>
            <person name="Medema M.H."/>
            <person name="Devos D.P."/>
            <person name="Kaster A.-K."/>
            <person name="Ovreas L."/>
            <person name="Rohde M."/>
            <person name="Galperin M.Y."/>
            <person name="Jogler C."/>
        </authorList>
    </citation>
    <scope>NUCLEOTIDE SEQUENCE [LARGE SCALE GENOMIC DNA]</scope>
    <source>
        <strain evidence="2 3">KOR42</strain>
    </source>
</reference>
<dbReference type="EMBL" id="SIHI01000001">
    <property type="protein sequence ID" value="TWT57458.1"/>
    <property type="molecule type" value="Genomic_DNA"/>
</dbReference>
<proteinExistence type="predicted"/>
<dbReference type="Proteomes" id="UP000317243">
    <property type="component" value="Unassembled WGS sequence"/>
</dbReference>
<dbReference type="Gene3D" id="3.10.620.30">
    <property type="match status" value="1"/>
</dbReference>
<protein>
    <submittedName>
        <fullName evidence="2">Transglutaminase-like superfamily protein</fullName>
    </submittedName>
</protein>
<comment type="caution">
    <text evidence="2">The sequence shown here is derived from an EMBL/GenBank/DDBJ whole genome shotgun (WGS) entry which is preliminary data.</text>
</comment>
<dbReference type="InterPro" id="IPR038765">
    <property type="entry name" value="Papain-like_cys_pep_sf"/>
</dbReference>
<sequence length="506" mass="54804">MRTKSTWTESLFIRTIVLLGMFWGSSSHSLHAQVESPAEVIDESWQTVSSHGERIGYAHSLTTRGEKDGEPVIVSDLLTVMTFMRFGQQLSIQQSTHVVETIEGDLISFASTLKNPPNSESVATGEMQAGTLTVTSRVAGETTTKSYPEFNGIKSSVWPERFVREGRMTPGEVHRFQVFEPALGQAVTMTAELVSSTAASRVDARNSLAESEHQIRFQTFIDESPAVETIVTCDAEWSFLKSETPILGIVMSKSDEHEALAPVGKVTFDFAKDSMIPVTIEESLHSAKSVTYRIEVAGANAGDLFSKQHSQLNTSDDAEVIELSTTGQALSSDSPGREFSVASPVVESDHELIQKLAAQAAGDADDPLVVARHLTIFVDDYVTEKNFATSLGSALETAQSRAGDCTEHSVLLAALLRARGIPSRVVVGFVYSNQLEAFVGHLWTEAWVDGKWMGLDALDANHVAGPGHLAMKTASLSGQGTSAAGEFFMIIHLLGRTKIDVLEVVR</sequence>
<dbReference type="OrthoDB" id="9804872at2"/>
<accession>A0A5C5X3S8</accession>
<evidence type="ECO:0000313" key="3">
    <source>
        <dbReference type="Proteomes" id="UP000317243"/>
    </source>
</evidence>
<organism evidence="2 3">
    <name type="scientific">Thalassoglobus neptunius</name>
    <dbReference type="NCBI Taxonomy" id="1938619"/>
    <lineage>
        <taxon>Bacteria</taxon>
        <taxon>Pseudomonadati</taxon>
        <taxon>Planctomycetota</taxon>
        <taxon>Planctomycetia</taxon>
        <taxon>Planctomycetales</taxon>
        <taxon>Planctomycetaceae</taxon>
        <taxon>Thalassoglobus</taxon>
    </lineage>
</organism>
<dbReference type="PANTHER" id="PTHR33490">
    <property type="entry name" value="BLR5614 PROTEIN-RELATED"/>
    <property type="match status" value="1"/>
</dbReference>
<dbReference type="Pfam" id="PF01841">
    <property type="entry name" value="Transglut_core"/>
    <property type="match status" value="1"/>
</dbReference>
<keyword evidence="3" id="KW-1185">Reference proteome</keyword>
<dbReference type="InterPro" id="IPR002931">
    <property type="entry name" value="Transglutaminase-like"/>
</dbReference>
<name>A0A5C5X3S8_9PLAN</name>
<dbReference type="PANTHER" id="PTHR33490:SF6">
    <property type="entry name" value="SLL1049 PROTEIN"/>
    <property type="match status" value="1"/>
</dbReference>
<dbReference type="SUPFAM" id="SSF54001">
    <property type="entry name" value="Cysteine proteinases"/>
    <property type="match status" value="1"/>
</dbReference>
<dbReference type="RefSeq" id="WP_146507290.1">
    <property type="nucleotide sequence ID" value="NZ_SIHI01000001.1"/>
</dbReference>